<proteinExistence type="inferred from homology"/>
<dbReference type="Gene3D" id="3.90.950.10">
    <property type="match status" value="1"/>
</dbReference>
<comment type="catalytic activity">
    <reaction evidence="7">
        <text>XTP + H2O = XMP + diphosphate + H(+)</text>
        <dbReference type="Rhea" id="RHEA:28610"/>
        <dbReference type="ChEBI" id="CHEBI:15377"/>
        <dbReference type="ChEBI" id="CHEBI:15378"/>
        <dbReference type="ChEBI" id="CHEBI:33019"/>
        <dbReference type="ChEBI" id="CHEBI:57464"/>
        <dbReference type="ChEBI" id="CHEBI:61314"/>
        <dbReference type="EC" id="3.6.1.66"/>
    </reaction>
</comment>
<evidence type="ECO:0000256" key="4">
    <source>
        <dbReference type="ARBA" id="ARBA00022801"/>
    </source>
</evidence>
<comment type="catalytic activity">
    <reaction evidence="7">
        <text>dITP + H2O = dIMP + diphosphate + H(+)</text>
        <dbReference type="Rhea" id="RHEA:28342"/>
        <dbReference type="ChEBI" id="CHEBI:15377"/>
        <dbReference type="ChEBI" id="CHEBI:15378"/>
        <dbReference type="ChEBI" id="CHEBI:33019"/>
        <dbReference type="ChEBI" id="CHEBI:61194"/>
        <dbReference type="ChEBI" id="CHEBI:61382"/>
        <dbReference type="EC" id="3.6.1.66"/>
    </reaction>
</comment>
<feature type="binding site" evidence="7">
    <location>
        <begin position="184"/>
        <end position="185"/>
    </location>
    <ligand>
        <name>substrate</name>
    </ligand>
</feature>
<accession>C8PH94</accession>
<dbReference type="GO" id="GO:0005829">
    <property type="term" value="C:cytosol"/>
    <property type="evidence" value="ECO:0007669"/>
    <property type="project" value="TreeGrafter"/>
</dbReference>
<comment type="cofactor">
    <cofactor evidence="7">
        <name>Mg(2+)</name>
        <dbReference type="ChEBI" id="CHEBI:18420"/>
    </cofactor>
    <text evidence="7">Binds 1 Mg(2+) ion per subunit.</text>
</comment>
<dbReference type="STRING" id="824.CGRAC_2054"/>
<evidence type="ECO:0000256" key="5">
    <source>
        <dbReference type="ARBA" id="ARBA00022842"/>
    </source>
</evidence>
<keyword evidence="9" id="KW-1185">Reference proteome</keyword>
<dbReference type="Pfam" id="PF01725">
    <property type="entry name" value="Ham1p_like"/>
    <property type="match status" value="1"/>
</dbReference>
<feature type="binding site" evidence="7">
    <location>
        <position position="75"/>
    </location>
    <ligand>
        <name>substrate</name>
    </ligand>
</feature>
<dbReference type="PANTHER" id="PTHR11067:SF9">
    <property type="entry name" value="INOSINE TRIPHOSPHATE PYROPHOSPHATASE"/>
    <property type="match status" value="1"/>
</dbReference>
<evidence type="ECO:0000256" key="6">
    <source>
        <dbReference type="ARBA" id="ARBA00023080"/>
    </source>
</evidence>
<dbReference type="GO" id="GO:0035870">
    <property type="term" value="F:dITP diphosphatase activity"/>
    <property type="evidence" value="ECO:0007669"/>
    <property type="project" value="UniProtKB-UniRule"/>
</dbReference>
<dbReference type="GO" id="GO:0009146">
    <property type="term" value="P:purine nucleoside triphosphate catabolic process"/>
    <property type="evidence" value="ECO:0007669"/>
    <property type="project" value="UniProtKB-UniRule"/>
</dbReference>
<dbReference type="AlphaFoldDB" id="C8PH94"/>
<dbReference type="GO" id="GO:0036220">
    <property type="term" value="F:ITP diphosphatase activity"/>
    <property type="evidence" value="ECO:0007669"/>
    <property type="project" value="UniProtKB-UniRule"/>
</dbReference>
<sequence length="209" mass="23108">MKILLATSNKNKVKEIKEFFTGYDVCALSEVLQPFEIDECGTSFKQNALIKVRAVYEVLKSKNLQSEFFVLSDDSGICVDALGGAPGIFSARFSGADATDASNREKLVASLRALGLKESPAHYTAAIALKCDLGEFCTHGFMHGTAITQQRGQNGFGYDFMFIPRGFDRTIGELPAAVKFKISHRTKGLTLMRILLKNLEKQMRLAKFH</sequence>
<evidence type="ECO:0000256" key="1">
    <source>
        <dbReference type="ARBA" id="ARBA00008023"/>
    </source>
</evidence>
<dbReference type="PANTHER" id="PTHR11067">
    <property type="entry name" value="INOSINE TRIPHOSPHATE PYROPHOSPHATASE/HAM1 PROTEIN"/>
    <property type="match status" value="1"/>
</dbReference>
<dbReference type="EMBL" id="ACYG01000022">
    <property type="protein sequence ID" value="EEV17915.1"/>
    <property type="molecule type" value="Genomic_DNA"/>
</dbReference>
<dbReference type="InterPro" id="IPR002637">
    <property type="entry name" value="RdgB/HAM1"/>
</dbReference>
<keyword evidence="2 7" id="KW-0479">Metal-binding</keyword>
<dbReference type="GO" id="GO:0009117">
    <property type="term" value="P:nucleotide metabolic process"/>
    <property type="evidence" value="ECO:0007669"/>
    <property type="project" value="UniProtKB-KW"/>
</dbReference>
<reference evidence="8 9" key="1">
    <citation type="submission" date="2009-07" db="EMBL/GenBank/DDBJ databases">
        <authorList>
            <person name="Madupu R."/>
            <person name="Sebastian Y."/>
            <person name="Durkin A.S."/>
            <person name="Torralba M."/>
            <person name="Methe B."/>
            <person name="Sutton G.G."/>
            <person name="Strausberg R.L."/>
            <person name="Nelson K.E."/>
        </authorList>
    </citation>
    <scope>NUCLEOTIDE SEQUENCE [LARGE SCALE GENOMIC DNA]</scope>
    <source>
        <strain evidence="8 9">RM3268</strain>
    </source>
</reference>
<dbReference type="EC" id="3.6.1.66" evidence="7"/>
<dbReference type="InterPro" id="IPR020922">
    <property type="entry name" value="dITP/XTP_pyrophosphatase"/>
</dbReference>
<evidence type="ECO:0000256" key="2">
    <source>
        <dbReference type="ARBA" id="ARBA00022723"/>
    </source>
</evidence>
<feature type="binding site" evidence="7">
    <location>
        <position position="74"/>
    </location>
    <ligand>
        <name>Mg(2+)</name>
        <dbReference type="ChEBI" id="CHEBI:18420"/>
    </ligand>
</feature>
<comment type="function">
    <text evidence="7">Pyrophosphatase that catalyzes the hydrolysis of nucleoside triphosphates to their monophosphate derivatives, with a high preference for the non-canonical purine nucleotides XTP (xanthosine triphosphate), dITP (deoxyinosine triphosphate) and ITP. Seems to function as a house-cleaning enzyme that removes non-canonical purine nucleotides from the nucleotide pool, thus preventing their incorporation into DNA/RNA and avoiding chromosomal lesions.</text>
</comment>
<evidence type="ECO:0000313" key="8">
    <source>
        <dbReference type="EMBL" id="EEV17915.1"/>
    </source>
</evidence>
<keyword evidence="4 7" id="KW-0378">Hydrolase</keyword>
<protein>
    <recommendedName>
        <fullName evidence="7">dITP/XTP pyrophosphatase</fullName>
        <ecNumber evidence="7">3.6.1.66</ecNumber>
    </recommendedName>
    <alternativeName>
        <fullName evidence="7">Non-canonical purine NTP pyrophosphatase</fullName>
    </alternativeName>
    <alternativeName>
        <fullName evidence="7">Non-standard purine NTP pyrophosphatase</fullName>
    </alternativeName>
    <alternativeName>
        <fullName evidence="7">Nucleoside-triphosphate diphosphatase</fullName>
    </alternativeName>
    <alternativeName>
        <fullName evidence="7">Nucleoside-triphosphate pyrophosphatase</fullName>
        <shortName evidence="7">NTPase</shortName>
    </alternativeName>
</protein>
<dbReference type="GO" id="GO:0036222">
    <property type="term" value="F:XTP diphosphatase activity"/>
    <property type="evidence" value="ECO:0007669"/>
    <property type="project" value="UniProtKB-UniRule"/>
</dbReference>
<keyword evidence="3 7" id="KW-0547">Nucleotide-binding</keyword>
<dbReference type="SUPFAM" id="SSF52972">
    <property type="entry name" value="ITPase-like"/>
    <property type="match status" value="1"/>
</dbReference>
<gene>
    <name evidence="8" type="ORF">CAMGR0001_2282</name>
</gene>
<feature type="binding site" evidence="7">
    <location>
        <position position="38"/>
    </location>
    <ligand>
        <name>Mg(2+)</name>
        <dbReference type="ChEBI" id="CHEBI:18420"/>
    </ligand>
</feature>
<dbReference type="InterPro" id="IPR029001">
    <property type="entry name" value="ITPase-like_fam"/>
</dbReference>
<keyword evidence="5 7" id="KW-0460">Magnesium</keyword>
<dbReference type="HAMAP" id="MF_01405">
    <property type="entry name" value="Non_canon_purine_NTPase"/>
    <property type="match status" value="1"/>
</dbReference>
<dbReference type="GO" id="GO:0017111">
    <property type="term" value="F:ribonucleoside triphosphate phosphatase activity"/>
    <property type="evidence" value="ECO:0007669"/>
    <property type="project" value="InterPro"/>
</dbReference>
<evidence type="ECO:0000313" key="9">
    <source>
        <dbReference type="Proteomes" id="UP000005709"/>
    </source>
</evidence>
<comment type="caution">
    <text evidence="8">The sequence shown here is derived from an EMBL/GenBank/DDBJ whole genome shotgun (WGS) entry which is preliminary data.</text>
</comment>
<dbReference type="CDD" id="cd00515">
    <property type="entry name" value="HAM1"/>
    <property type="match status" value="1"/>
</dbReference>
<keyword evidence="6 7" id="KW-0546">Nucleotide metabolism</keyword>
<dbReference type="GO" id="GO:0000166">
    <property type="term" value="F:nucleotide binding"/>
    <property type="evidence" value="ECO:0007669"/>
    <property type="project" value="UniProtKB-KW"/>
</dbReference>
<comment type="similarity">
    <text evidence="1 7">Belongs to the HAM1 NTPase family.</text>
</comment>
<feature type="binding site" evidence="7">
    <location>
        <position position="179"/>
    </location>
    <ligand>
        <name>substrate</name>
    </ligand>
</feature>
<dbReference type="GO" id="GO:0046872">
    <property type="term" value="F:metal ion binding"/>
    <property type="evidence" value="ECO:0007669"/>
    <property type="project" value="UniProtKB-KW"/>
</dbReference>
<feature type="binding site" evidence="7">
    <location>
        <begin position="7"/>
        <end position="12"/>
    </location>
    <ligand>
        <name>substrate</name>
    </ligand>
</feature>
<name>C8PH94_9BACT</name>
<dbReference type="OrthoDB" id="9807456at2"/>
<comment type="subunit">
    <text evidence="7">Homodimer.</text>
</comment>
<comment type="catalytic activity">
    <reaction evidence="7">
        <text>ITP + H2O = IMP + diphosphate + H(+)</text>
        <dbReference type="Rhea" id="RHEA:29399"/>
        <dbReference type="ChEBI" id="CHEBI:15377"/>
        <dbReference type="ChEBI" id="CHEBI:15378"/>
        <dbReference type="ChEBI" id="CHEBI:33019"/>
        <dbReference type="ChEBI" id="CHEBI:58053"/>
        <dbReference type="ChEBI" id="CHEBI:61402"/>
        <dbReference type="EC" id="3.6.1.66"/>
    </reaction>
</comment>
<dbReference type="eggNOG" id="COG0127">
    <property type="taxonomic scope" value="Bacteria"/>
</dbReference>
<feature type="active site" description="Proton acceptor" evidence="7">
    <location>
        <position position="74"/>
    </location>
</feature>
<dbReference type="Proteomes" id="UP000005709">
    <property type="component" value="Unassembled WGS sequence"/>
</dbReference>
<evidence type="ECO:0000256" key="3">
    <source>
        <dbReference type="ARBA" id="ARBA00022741"/>
    </source>
</evidence>
<feature type="binding site" evidence="7">
    <location>
        <begin position="156"/>
        <end position="159"/>
    </location>
    <ligand>
        <name>substrate</name>
    </ligand>
</feature>
<evidence type="ECO:0000256" key="7">
    <source>
        <dbReference type="HAMAP-Rule" id="MF_01405"/>
    </source>
</evidence>
<dbReference type="RefSeq" id="WP_005870962.1">
    <property type="nucleotide sequence ID" value="NZ_ACYG01000022.1"/>
</dbReference>
<organism evidence="8 9">
    <name type="scientific">Campylobacter gracilis RM3268</name>
    <dbReference type="NCBI Taxonomy" id="553220"/>
    <lineage>
        <taxon>Bacteria</taxon>
        <taxon>Pseudomonadati</taxon>
        <taxon>Campylobacterota</taxon>
        <taxon>Epsilonproteobacteria</taxon>
        <taxon>Campylobacterales</taxon>
        <taxon>Campylobacteraceae</taxon>
        <taxon>Campylobacter</taxon>
    </lineage>
</organism>